<feature type="binding site" evidence="10">
    <location>
        <begin position="231"/>
        <end position="236"/>
    </location>
    <ligand>
        <name>ATP</name>
        <dbReference type="ChEBI" id="CHEBI:30616"/>
    </ligand>
</feature>
<evidence type="ECO:0000256" key="10">
    <source>
        <dbReference type="HAMAP-Rule" id="MF_01987"/>
    </source>
</evidence>
<evidence type="ECO:0000256" key="7">
    <source>
        <dbReference type="ARBA" id="ARBA00022842"/>
    </source>
</evidence>
<comment type="similarity">
    <text evidence="10">Belongs to the carbohydrate kinase PfkB family. Deoxyribokinase subfamily.</text>
</comment>
<protein>
    <recommendedName>
        <fullName evidence="10">Deoxyribokinase</fullName>
        <shortName evidence="10">dRK</shortName>
        <ecNumber evidence="10">2.7.1.229</ecNumber>
    </recommendedName>
    <alternativeName>
        <fullName evidence="10">ATP:2-deoxy-D-ribose 5-phosphotransferase</fullName>
    </alternativeName>
</protein>
<comment type="subunit">
    <text evidence="10">Homodimer.</text>
</comment>
<dbReference type="GO" id="GO:0046872">
    <property type="term" value="F:metal ion binding"/>
    <property type="evidence" value="ECO:0007669"/>
    <property type="project" value="UniProtKB-KW"/>
</dbReference>
<evidence type="ECO:0000256" key="2">
    <source>
        <dbReference type="ARBA" id="ARBA00022679"/>
    </source>
</evidence>
<dbReference type="UniPathway" id="UPA00704">
    <property type="reaction ID" value="UER00715"/>
</dbReference>
<feature type="binding site" evidence="10">
    <location>
        <position position="150"/>
    </location>
    <ligand>
        <name>substrate</name>
    </ligand>
</feature>
<evidence type="ECO:0000313" key="14">
    <source>
        <dbReference type="Proteomes" id="UP000051639"/>
    </source>
</evidence>
<dbReference type="eggNOG" id="COG0524">
    <property type="taxonomic scope" value="Bacteria"/>
</dbReference>
<dbReference type="InterPro" id="IPR011877">
    <property type="entry name" value="Ribokinase"/>
</dbReference>
<feature type="binding site" evidence="10">
    <location>
        <position position="296"/>
    </location>
    <ligand>
        <name>K(+)</name>
        <dbReference type="ChEBI" id="CHEBI:29103"/>
    </ligand>
</feature>
<dbReference type="PRINTS" id="PR00990">
    <property type="entry name" value="RIBOKINASE"/>
</dbReference>
<dbReference type="PANTHER" id="PTHR10584:SF166">
    <property type="entry name" value="RIBOKINASE"/>
    <property type="match status" value="1"/>
</dbReference>
<organism evidence="13 14">
    <name type="scientific">Limosilactobacillus ingluviei</name>
    <dbReference type="NCBI Taxonomy" id="148604"/>
    <lineage>
        <taxon>Bacteria</taxon>
        <taxon>Bacillati</taxon>
        <taxon>Bacillota</taxon>
        <taxon>Bacilli</taxon>
        <taxon>Lactobacillales</taxon>
        <taxon>Lactobacillaceae</taxon>
        <taxon>Limosilactobacillus</taxon>
    </lineage>
</organism>
<dbReference type="GO" id="GO:0019303">
    <property type="term" value="P:D-ribose catabolic process"/>
    <property type="evidence" value="ECO:0007669"/>
    <property type="project" value="UniProtKB-UniPathway"/>
</dbReference>
<name>A0A0R2GYD5_9LACO</name>
<accession>A0A0R2GYD5</accession>
<feature type="binding site" evidence="10">
    <location>
        <position position="293"/>
    </location>
    <ligand>
        <name>K(+)</name>
        <dbReference type="ChEBI" id="CHEBI:29103"/>
    </ligand>
</feature>
<comment type="caution">
    <text evidence="13">The sequence shown here is derived from an EMBL/GenBank/DDBJ whole genome shotgun (WGS) entry which is preliminary data.</text>
</comment>
<dbReference type="CDD" id="cd01174">
    <property type="entry name" value="ribokinase"/>
    <property type="match status" value="1"/>
</dbReference>
<dbReference type="PANTHER" id="PTHR10584">
    <property type="entry name" value="SUGAR KINASE"/>
    <property type="match status" value="1"/>
</dbReference>
<evidence type="ECO:0000259" key="12">
    <source>
        <dbReference type="Pfam" id="PF00294"/>
    </source>
</evidence>
<dbReference type="GO" id="GO:0005829">
    <property type="term" value="C:cytosol"/>
    <property type="evidence" value="ECO:0007669"/>
    <property type="project" value="TreeGrafter"/>
</dbReference>
<feature type="binding site" evidence="10">
    <location>
        <position position="263"/>
    </location>
    <ligand>
        <name>substrate</name>
    </ligand>
</feature>
<comment type="caution">
    <text evidence="10">Lacks conserved residue(s) required for the propagation of feature annotation.</text>
</comment>
<feature type="binding site" evidence="10">
    <location>
        <position position="302"/>
    </location>
    <ligand>
        <name>K(+)</name>
        <dbReference type="ChEBI" id="CHEBI:29103"/>
    </ligand>
</feature>
<dbReference type="PIRSF" id="PIRSF000535">
    <property type="entry name" value="1PFK/6PFK/LacC"/>
    <property type="match status" value="1"/>
</dbReference>
<feature type="binding site" evidence="10">
    <location>
        <position position="287"/>
    </location>
    <ligand>
        <name>ATP</name>
        <dbReference type="ChEBI" id="CHEBI:30616"/>
    </ligand>
</feature>
<reference evidence="13 14" key="1">
    <citation type="journal article" date="2015" name="Genome Announc.">
        <title>Expanding the biotechnology potential of lactobacilli through comparative genomics of 213 strains and associated genera.</title>
        <authorList>
            <person name="Sun Z."/>
            <person name="Harris H.M."/>
            <person name="McCann A."/>
            <person name="Guo C."/>
            <person name="Argimon S."/>
            <person name="Zhang W."/>
            <person name="Yang X."/>
            <person name="Jeffery I.B."/>
            <person name="Cooney J.C."/>
            <person name="Kagawa T.F."/>
            <person name="Liu W."/>
            <person name="Song Y."/>
            <person name="Salvetti E."/>
            <person name="Wrobel A."/>
            <person name="Rasinkangas P."/>
            <person name="Parkhill J."/>
            <person name="Rea M.C."/>
            <person name="O'Sullivan O."/>
            <person name="Ritari J."/>
            <person name="Douillard F.P."/>
            <person name="Paul Ross R."/>
            <person name="Yang R."/>
            <person name="Briner A.E."/>
            <person name="Felis G.E."/>
            <person name="de Vos W.M."/>
            <person name="Barrangou R."/>
            <person name="Klaenhammer T.R."/>
            <person name="Caufield P.W."/>
            <person name="Cui Y."/>
            <person name="Zhang H."/>
            <person name="O'Toole P.W."/>
        </authorList>
    </citation>
    <scope>NUCLEOTIDE SEQUENCE [LARGE SCALE GENOMIC DNA]</scope>
    <source>
        <strain evidence="13 14">DSM 14792</strain>
    </source>
</reference>
<dbReference type="HAMAP" id="MF_01987">
    <property type="entry name" value="Ribokinase"/>
    <property type="match status" value="1"/>
</dbReference>
<evidence type="ECO:0000256" key="5">
    <source>
        <dbReference type="ARBA" id="ARBA00022777"/>
    </source>
</evidence>
<feature type="active site" description="Proton acceptor" evidence="10">
    <location>
        <position position="263"/>
    </location>
</feature>
<comment type="cofactor">
    <cofactor evidence="10">
        <name>Mg(2+)</name>
        <dbReference type="ChEBI" id="CHEBI:18420"/>
    </cofactor>
</comment>
<dbReference type="Gene3D" id="3.40.1190.20">
    <property type="match status" value="1"/>
</dbReference>
<comment type="pathway">
    <text evidence="11">Carbohydrate metabolism; D-tagatose 6-phosphate degradation; D-glyceraldehyde 3-phosphate and glycerone phosphate from D-tagatose 6-phosphate: step 1/2.</text>
</comment>
<dbReference type="STRING" id="1203076.GCA_000312405_01538"/>
<evidence type="ECO:0000256" key="4">
    <source>
        <dbReference type="ARBA" id="ARBA00022741"/>
    </source>
</evidence>
<keyword evidence="2 10" id="KW-0808">Transferase</keyword>
<evidence type="ECO:0000256" key="11">
    <source>
        <dbReference type="PIRNR" id="PIRNR000535"/>
    </source>
</evidence>
<keyword evidence="5 10" id="KW-0418">Kinase</keyword>
<dbReference type="InterPro" id="IPR002173">
    <property type="entry name" value="Carboh/pur_kinase_PfkB_CS"/>
</dbReference>
<evidence type="ECO:0000256" key="6">
    <source>
        <dbReference type="ARBA" id="ARBA00022840"/>
    </source>
</evidence>
<feature type="site" description="Important for substrate specificity" evidence="10">
    <location>
        <position position="23"/>
    </location>
</feature>
<keyword evidence="8 10" id="KW-0630">Potassium</keyword>
<comment type="catalytic activity">
    <reaction evidence="10">
        <text>2-deoxy-D-ribose + ATP = 2-deoxy-D-ribose 5-phosphate + ADP + H(+)</text>
        <dbReference type="Rhea" id="RHEA:30871"/>
        <dbReference type="ChEBI" id="CHEBI:15378"/>
        <dbReference type="ChEBI" id="CHEBI:30616"/>
        <dbReference type="ChEBI" id="CHEBI:62877"/>
        <dbReference type="ChEBI" id="CHEBI:90761"/>
        <dbReference type="ChEBI" id="CHEBI:456216"/>
        <dbReference type="EC" id="2.7.1.229"/>
    </reaction>
</comment>
<comment type="subcellular location">
    <subcellularLocation>
        <location evidence="10">Cytoplasm</location>
    </subcellularLocation>
</comment>
<evidence type="ECO:0000256" key="8">
    <source>
        <dbReference type="ARBA" id="ARBA00022958"/>
    </source>
</evidence>
<dbReference type="GO" id="GO:0009024">
    <property type="term" value="F:tagatose-6-phosphate kinase activity"/>
    <property type="evidence" value="ECO:0007669"/>
    <property type="project" value="UniProtKB-EC"/>
</dbReference>
<dbReference type="InterPro" id="IPR029056">
    <property type="entry name" value="Ribokinase-like"/>
</dbReference>
<dbReference type="InterPro" id="IPR002139">
    <property type="entry name" value="Ribo/fructo_kinase"/>
</dbReference>
<dbReference type="EMBL" id="JQBA01000016">
    <property type="protein sequence ID" value="KRN44358.1"/>
    <property type="molecule type" value="Genomic_DNA"/>
</dbReference>
<keyword evidence="4 10" id="KW-0547">Nucleotide-binding</keyword>
<comment type="similarity">
    <text evidence="1">Belongs to the carbohydrate kinase pfkB family.</text>
</comment>
<dbReference type="UniPathway" id="UPA00916">
    <property type="reaction ID" value="UER00889"/>
</dbReference>
<gene>
    <name evidence="10" type="primary">deoK</name>
    <name evidence="13" type="ORF">IV41_GL000497</name>
</gene>
<dbReference type="SUPFAM" id="SSF53613">
    <property type="entry name" value="Ribokinase-like"/>
    <property type="match status" value="1"/>
</dbReference>
<dbReference type="AlphaFoldDB" id="A0A0R2GYD5"/>
<evidence type="ECO:0000256" key="9">
    <source>
        <dbReference type="ARBA" id="ARBA00023277"/>
    </source>
</evidence>
<comment type="function">
    <text evidence="10">Catalyzes the ATP-dependent phosphorylation of 2-deoxy-D-ribose to 2-deoxy-D-ribose 5-phosphate (dRib-5P), allowing the use of deoxyribose as the sole carbon source.</text>
</comment>
<feature type="binding site" evidence="10">
    <location>
        <position position="257"/>
    </location>
    <ligand>
        <name>K(+)</name>
        <dbReference type="ChEBI" id="CHEBI:29103"/>
    </ligand>
</feature>
<dbReference type="GO" id="GO:0005524">
    <property type="term" value="F:ATP binding"/>
    <property type="evidence" value="ECO:0007669"/>
    <property type="project" value="UniProtKB-UniRule"/>
</dbReference>
<dbReference type="EC" id="2.7.1.229" evidence="10"/>
<keyword evidence="6 10" id="KW-0067">ATP-binding</keyword>
<dbReference type="GO" id="GO:0005988">
    <property type="term" value="P:lactose metabolic process"/>
    <property type="evidence" value="ECO:0007669"/>
    <property type="project" value="UniProtKB-KW"/>
</dbReference>
<dbReference type="InterPro" id="IPR011611">
    <property type="entry name" value="PfkB_dom"/>
</dbReference>
<feature type="binding site" evidence="10">
    <location>
        <position position="298"/>
    </location>
    <ligand>
        <name>K(+)</name>
        <dbReference type="ChEBI" id="CHEBI:29103"/>
    </ligand>
</feature>
<comment type="similarity">
    <text evidence="11">Belongs to the carbohydrate kinase PfkB family. LacC subfamily.</text>
</comment>
<evidence type="ECO:0000256" key="3">
    <source>
        <dbReference type="ARBA" id="ARBA00022723"/>
    </source>
</evidence>
<dbReference type="GO" id="GO:0004747">
    <property type="term" value="F:ribokinase activity"/>
    <property type="evidence" value="ECO:0007669"/>
    <property type="project" value="UniProtKB-UniRule"/>
</dbReference>
<keyword evidence="10" id="KW-0963">Cytoplasm</keyword>
<feature type="binding site" evidence="10">
    <location>
        <position position="195"/>
    </location>
    <ligand>
        <name>ATP</name>
        <dbReference type="ChEBI" id="CHEBI:30616"/>
    </ligand>
</feature>
<feature type="domain" description="Carbohydrate kinase PfkB" evidence="12">
    <location>
        <begin position="15"/>
        <end position="305"/>
    </location>
</feature>
<keyword evidence="14" id="KW-1185">Reference proteome</keyword>
<dbReference type="PATRIC" id="fig|148604.4.peg.500"/>
<dbReference type="InterPro" id="IPR017583">
    <property type="entry name" value="Tagatose/fructose_Pkinase"/>
</dbReference>
<dbReference type="NCBIfam" id="TIGR02152">
    <property type="entry name" value="D_ribokin_bact"/>
    <property type="match status" value="1"/>
</dbReference>
<dbReference type="PROSITE" id="PS00584">
    <property type="entry name" value="PFKB_KINASES_2"/>
    <property type="match status" value="1"/>
</dbReference>
<keyword evidence="7 10" id="KW-0460">Magnesium</keyword>
<dbReference type="Proteomes" id="UP000051639">
    <property type="component" value="Unassembled WGS sequence"/>
</dbReference>
<keyword evidence="3 10" id="KW-0479">Metal-binding</keyword>
<keyword evidence="11" id="KW-0423">Lactose metabolism</keyword>
<evidence type="ECO:0000256" key="1">
    <source>
        <dbReference type="ARBA" id="ARBA00005380"/>
    </source>
</evidence>
<keyword evidence="9 10" id="KW-0119">Carbohydrate metabolism</keyword>
<feature type="binding site" evidence="10">
    <location>
        <begin position="51"/>
        <end position="55"/>
    </location>
    <ligand>
        <name>substrate</name>
    </ligand>
</feature>
<feature type="binding site" evidence="10">
    <location>
        <begin position="262"/>
        <end position="263"/>
    </location>
    <ligand>
        <name>ATP</name>
        <dbReference type="ChEBI" id="CHEBI:30616"/>
    </ligand>
</feature>
<comment type="catalytic activity">
    <reaction evidence="11">
        <text>D-tagatofuranose 6-phosphate + ATP = D-tagatofuranose 1,6-bisphosphate + ADP + H(+)</text>
        <dbReference type="Rhea" id="RHEA:12420"/>
        <dbReference type="ChEBI" id="CHEBI:15378"/>
        <dbReference type="ChEBI" id="CHEBI:30616"/>
        <dbReference type="ChEBI" id="CHEBI:58694"/>
        <dbReference type="ChEBI" id="CHEBI:58695"/>
        <dbReference type="ChEBI" id="CHEBI:456216"/>
        <dbReference type="EC" id="2.7.1.144"/>
    </reaction>
</comment>
<dbReference type="Pfam" id="PF00294">
    <property type="entry name" value="PfkB"/>
    <property type="match status" value="1"/>
</dbReference>
<proteinExistence type="inferred from homology"/>
<dbReference type="GO" id="GO:2001059">
    <property type="term" value="P:D-tagatose 6-phosphate catabolic process"/>
    <property type="evidence" value="ECO:0007669"/>
    <property type="project" value="UniProtKB-UniPathway"/>
</dbReference>
<sequence>MQPEETKGMITMMYDVLVIGSNMMELTTEIDRMPQLGETVAAPNFHMAFGGKGANQAVAAAKLGAKVAMISKVGADSLGQAYLAHFKQTGIDISGVSVGTQSNGVAPCFIHGNMNSIIVVQGANSELTPASLDDYHALIKNAKLIVLQQEIDLATNYRAIDLAEQYGVPVLLNPAPANDDLDLAHVTKCEFYAPNETELGRLTKRPVETLAEITTAAKDLVTQGVKNVIVTIGARGALWVTKDQELLIPSYQVPAIDSIGAGDSFIGAFAYYYTHGEDIPTALHHANAYAAVTVTRKGSQISYPTAAELPALQAQLGIQS</sequence>
<feature type="binding site" evidence="10">
    <location>
        <position position="259"/>
    </location>
    <ligand>
        <name>K(+)</name>
        <dbReference type="ChEBI" id="CHEBI:29103"/>
    </ligand>
</feature>
<evidence type="ECO:0000313" key="13">
    <source>
        <dbReference type="EMBL" id="KRN44358.1"/>
    </source>
</evidence>